<dbReference type="PROSITE" id="PS51747">
    <property type="entry name" value="CYT_DCMP_DEAMINASES_2"/>
    <property type="match status" value="1"/>
</dbReference>
<dbReference type="InterPro" id="IPR058535">
    <property type="entry name" value="MafB19-deam"/>
</dbReference>
<accession>D4H7G1</accession>
<dbReference type="FunFam" id="3.40.140.10:FF:000005">
    <property type="entry name" value="tRNA-specific adenosine deaminase"/>
    <property type="match status" value="1"/>
</dbReference>
<evidence type="ECO:0000256" key="4">
    <source>
        <dbReference type="ARBA" id="ARBA00022723"/>
    </source>
</evidence>
<dbReference type="PANTHER" id="PTHR11079">
    <property type="entry name" value="CYTOSINE DEAMINASE FAMILY MEMBER"/>
    <property type="match status" value="1"/>
</dbReference>
<evidence type="ECO:0000256" key="1">
    <source>
        <dbReference type="ARBA" id="ARBA00010669"/>
    </source>
</evidence>
<dbReference type="HAMAP" id="MF_00972">
    <property type="entry name" value="tRNA_aden_deaminase"/>
    <property type="match status" value="1"/>
</dbReference>
<evidence type="ECO:0000256" key="8">
    <source>
        <dbReference type="HAMAP-Rule" id="MF_00972"/>
    </source>
</evidence>
<evidence type="ECO:0000256" key="7">
    <source>
        <dbReference type="ARBA" id="ARBA00048045"/>
    </source>
</evidence>
<comment type="subunit">
    <text evidence="2 8">Homodimer.</text>
</comment>
<comment type="cofactor">
    <cofactor evidence="8">
        <name>Zn(2+)</name>
        <dbReference type="ChEBI" id="CHEBI:29105"/>
    </cofactor>
    <text evidence="8">Binds 1 zinc ion per subunit.</text>
</comment>
<keyword evidence="6 8" id="KW-0862">Zinc</keyword>
<keyword evidence="11" id="KW-1185">Reference proteome</keyword>
<feature type="active site" description="Proton donor" evidence="8">
    <location>
        <position position="59"/>
    </location>
</feature>
<evidence type="ECO:0000256" key="6">
    <source>
        <dbReference type="ARBA" id="ARBA00022833"/>
    </source>
</evidence>
<dbReference type="Proteomes" id="UP000002012">
    <property type="component" value="Chromosome"/>
</dbReference>
<comment type="similarity">
    <text evidence="1">Belongs to the cytidine and deoxycytidylate deaminase family. ADAT2 subfamily.</text>
</comment>
<dbReference type="GO" id="GO:0052717">
    <property type="term" value="F:tRNA-specific adenosine-34 deaminase activity"/>
    <property type="evidence" value="ECO:0007669"/>
    <property type="project" value="UniProtKB-UniRule"/>
</dbReference>
<comment type="function">
    <text evidence="8">Catalyzes the deamination of adenosine to inosine at the wobble position 34 of tRNA(Arg2).</text>
</comment>
<protein>
    <recommendedName>
        <fullName evidence="8">tRNA-specific adenosine deaminase</fullName>
        <ecNumber evidence="8">3.5.4.33</ecNumber>
    </recommendedName>
</protein>
<dbReference type="GO" id="GO:0002100">
    <property type="term" value="P:tRNA wobble adenosine to inosine editing"/>
    <property type="evidence" value="ECO:0007669"/>
    <property type="project" value="UniProtKB-UniRule"/>
</dbReference>
<comment type="catalytic activity">
    <reaction evidence="7 8">
        <text>adenosine(34) in tRNA + H2O + H(+) = inosine(34) in tRNA + NH4(+)</text>
        <dbReference type="Rhea" id="RHEA:43168"/>
        <dbReference type="Rhea" id="RHEA-COMP:10373"/>
        <dbReference type="Rhea" id="RHEA-COMP:10374"/>
        <dbReference type="ChEBI" id="CHEBI:15377"/>
        <dbReference type="ChEBI" id="CHEBI:15378"/>
        <dbReference type="ChEBI" id="CHEBI:28938"/>
        <dbReference type="ChEBI" id="CHEBI:74411"/>
        <dbReference type="ChEBI" id="CHEBI:82852"/>
        <dbReference type="EC" id="3.5.4.33"/>
    </reaction>
</comment>
<keyword evidence="4 8" id="KW-0479">Metal-binding</keyword>
<evidence type="ECO:0000313" key="10">
    <source>
        <dbReference type="EMBL" id="ADD67960.1"/>
    </source>
</evidence>
<dbReference type="PaxDb" id="522772-Dacet_1188"/>
<dbReference type="PROSITE" id="PS00903">
    <property type="entry name" value="CYT_DCMP_DEAMINASES_1"/>
    <property type="match status" value="1"/>
</dbReference>
<dbReference type="eggNOG" id="COG0590">
    <property type="taxonomic scope" value="Bacteria"/>
</dbReference>
<dbReference type="Gene3D" id="3.40.140.10">
    <property type="entry name" value="Cytidine Deaminase, domain 2"/>
    <property type="match status" value="1"/>
</dbReference>
<dbReference type="STRING" id="522772.Dacet_1188"/>
<dbReference type="HOGENOM" id="CLU_025810_3_2_0"/>
<proteinExistence type="inferred from homology"/>
<dbReference type="KEGG" id="dap:Dacet_1188"/>
<gene>
    <name evidence="8" type="primary">tadA</name>
    <name evidence="10" type="ordered locus">Dacet_1188</name>
</gene>
<feature type="binding site" evidence="8">
    <location>
        <position position="57"/>
    </location>
    <ligand>
        <name>Zn(2+)</name>
        <dbReference type="ChEBI" id="CHEBI:29105"/>
        <note>catalytic</note>
    </ligand>
</feature>
<organism evidence="10 11">
    <name type="scientific">Denitrovibrio acetiphilus (strain DSM 12809 / NBRC 114555 / N2460)</name>
    <dbReference type="NCBI Taxonomy" id="522772"/>
    <lineage>
        <taxon>Bacteria</taxon>
        <taxon>Pseudomonadati</taxon>
        <taxon>Deferribacterota</taxon>
        <taxon>Deferribacteres</taxon>
        <taxon>Deferribacterales</taxon>
        <taxon>Geovibrionaceae</taxon>
        <taxon>Denitrovibrio</taxon>
    </lineage>
</organism>
<feature type="binding site" evidence="8">
    <location>
        <position position="90"/>
    </location>
    <ligand>
        <name>Zn(2+)</name>
        <dbReference type="ChEBI" id="CHEBI:29105"/>
        <note>catalytic</note>
    </ligand>
</feature>
<keyword evidence="5 8" id="KW-0378">Hydrolase</keyword>
<evidence type="ECO:0000259" key="9">
    <source>
        <dbReference type="PROSITE" id="PS51747"/>
    </source>
</evidence>
<dbReference type="Pfam" id="PF14437">
    <property type="entry name" value="MafB19-deam"/>
    <property type="match status" value="1"/>
</dbReference>
<dbReference type="EC" id="3.5.4.33" evidence="8"/>
<dbReference type="InParanoid" id="D4H7G1"/>
<dbReference type="PANTHER" id="PTHR11079:SF202">
    <property type="entry name" value="TRNA-SPECIFIC ADENOSINE DEAMINASE"/>
    <property type="match status" value="1"/>
</dbReference>
<dbReference type="CDD" id="cd01285">
    <property type="entry name" value="nucleoside_deaminase"/>
    <property type="match status" value="1"/>
</dbReference>
<dbReference type="InterPro" id="IPR028883">
    <property type="entry name" value="tRNA_aden_deaminase"/>
</dbReference>
<feature type="binding site" evidence="8">
    <location>
        <position position="87"/>
    </location>
    <ligand>
        <name>Zn(2+)</name>
        <dbReference type="ChEBI" id="CHEBI:29105"/>
        <note>catalytic</note>
    </ligand>
</feature>
<dbReference type="AlphaFoldDB" id="D4H7G1"/>
<dbReference type="GO" id="GO:0008270">
    <property type="term" value="F:zinc ion binding"/>
    <property type="evidence" value="ECO:0007669"/>
    <property type="project" value="UniProtKB-UniRule"/>
</dbReference>
<sequence>MNGFTEQDIFFMNEAVKEAEGAAAKGEVPIGAVVVSEGAVIGRGSNKKNSGKSALNHAEIIAIEDASSKIGDWRLDECTLYVTLEPCLMCAGAIIHARIRNVIFGTTEPKFGGVISLARTFDIDGLNHKVSYKGGLHSDEISAMMKQFFKEVRSRKQS</sequence>
<evidence type="ECO:0000256" key="3">
    <source>
        <dbReference type="ARBA" id="ARBA00022694"/>
    </source>
</evidence>
<keyword evidence="3 8" id="KW-0819">tRNA processing</keyword>
<reference evidence="10 11" key="1">
    <citation type="journal article" date="2010" name="Stand. Genomic Sci.">
        <title>Complete genome sequence of Denitrovibrio acetiphilus type strain (N2460).</title>
        <authorList>
            <person name="Kiss H."/>
            <person name="Lang E."/>
            <person name="Lapidus A."/>
            <person name="Copeland A."/>
            <person name="Nolan M."/>
            <person name="Glavina Del Rio T."/>
            <person name="Chen F."/>
            <person name="Lucas S."/>
            <person name="Tice H."/>
            <person name="Cheng J.F."/>
            <person name="Han C."/>
            <person name="Goodwin L."/>
            <person name="Pitluck S."/>
            <person name="Liolios K."/>
            <person name="Pati A."/>
            <person name="Ivanova N."/>
            <person name="Mavromatis K."/>
            <person name="Chen A."/>
            <person name="Palaniappan K."/>
            <person name="Land M."/>
            <person name="Hauser L."/>
            <person name="Chang Y.J."/>
            <person name="Jeffries C.D."/>
            <person name="Detter J.C."/>
            <person name="Brettin T."/>
            <person name="Spring S."/>
            <person name="Rohde M."/>
            <person name="Goker M."/>
            <person name="Woyke T."/>
            <person name="Bristow J."/>
            <person name="Eisen J.A."/>
            <person name="Markowitz V."/>
            <person name="Hugenholtz P."/>
            <person name="Kyrpides N.C."/>
            <person name="Klenk H.P."/>
        </authorList>
    </citation>
    <scope>NUCLEOTIDE SEQUENCE [LARGE SCALE GENOMIC DNA]</scope>
    <source>
        <strain evidence="11">DSM 12809 / NBRC 114555 / N2460</strain>
    </source>
</reference>
<dbReference type="SUPFAM" id="SSF53927">
    <property type="entry name" value="Cytidine deaminase-like"/>
    <property type="match status" value="1"/>
</dbReference>
<dbReference type="EMBL" id="CP001968">
    <property type="protein sequence ID" value="ADD67960.1"/>
    <property type="molecule type" value="Genomic_DNA"/>
</dbReference>
<dbReference type="FunCoup" id="D4H7G1">
    <property type="interactions" value="360"/>
</dbReference>
<dbReference type="InterPro" id="IPR016192">
    <property type="entry name" value="APOBEC/CMP_deaminase_Zn-bd"/>
</dbReference>
<feature type="domain" description="CMP/dCMP-type deaminase" evidence="9">
    <location>
        <begin position="6"/>
        <end position="117"/>
    </location>
</feature>
<dbReference type="InterPro" id="IPR016193">
    <property type="entry name" value="Cytidine_deaminase-like"/>
</dbReference>
<evidence type="ECO:0000256" key="5">
    <source>
        <dbReference type="ARBA" id="ARBA00022801"/>
    </source>
</evidence>
<dbReference type="InterPro" id="IPR002125">
    <property type="entry name" value="CMP_dCMP_dom"/>
</dbReference>
<dbReference type="RefSeq" id="WP_013010482.1">
    <property type="nucleotide sequence ID" value="NC_013943.1"/>
</dbReference>
<name>D4H7G1_DENA2</name>
<evidence type="ECO:0000313" key="11">
    <source>
        <dbReference type="Proteomes" id="UP000002012"/>
    </source>
</evidence>
<evidence type="ECO:0000256" key="2">
    <source>
        <dbReference type="ARBA" id="ARBA00011738"/>
    </source>
</evidence>